<dbReference type="SMART" id="SM00089">
    <property type="entry name" value="PKD"/>
    <property type="match status" value="1"/>
</dbReference>
<dbReference type="InterPro" id="IPR015943">
    <property type="entry name" value="WD40/YVTN_repeat-like_dom_sf"/>
</dbReference>
<dbReference type="InterPro" id="IPR024982">
    <property type="entry name" value="Rax2-like_C"/>
</dbReference>
<dbReference type="GO" id="GO:1902929">
    <property type="term" value="C:plasma membrane of growing cell tip"/>
    <property type="evidence" value="ECO:0007669"/>
    <property type="project" value="TreeGrafter"/>
</dbReference>
<keyword evidence="6" id="KW-1185">Reference proteome</keyword>
<dbReference type="SMART" id="SM00560">
    <property type="entry name" value="LamGL"/>
    <property type="match status" value="1"/>
</dbReference>
<feature type="chain" id="PRO_5003898398" description="PKD domain-containing protein" evidence="3">
    <location>
        <begin position="36"/>
        <end position="1103"/>
    </location>
</feature>
<name>K6WB48_9MICO</name>
<evidence type="ECO:0000256" key="3">
    <source>
        <dbReference type="SAM" id="SignalP"/>
    </source>
</evidence>
<dbReference type="CDD" id="cd00110">
    <property type="entry name" value="LamG"/>
    <property type="match status" value="1"/>
</dbReference>
<comment type="caution">
    <text evidence="5">The sequence shown here is derived from an EMBL/GenBank/DDBJ whole genome shotgun (WGS) entry which is preliminary data.</text>
</comment>
<dbReference type="InterPro" id="IPR035986">
    <property type="entry name" value="PKD_dom_sf"/>
</dbReference>
<feature type="signal peptide" evidence="3">
    <location>
        <begin position="1"/>
        <end position="35"/>
    </location>
</feature>
<evidence type="ECO:0000256" key="1">
    <source>
        <dbReference type="ARBA" id="ARBA00022729"/>
    </source>
</evidence>
<proteinExistence type="predicted"/>
<evidence type="ECO:0000259" key="4">
    <source>
        <dbReference type="PROSITE" id="PS50093"/>
    </source>
</evidence>
<keyword evidence="1 3" id="KW-0732">Signal</keyword>
<sequence length="1103" mass="115880">MSASRRRPTRLVCSASALALAVSLAPFTPASSAYADTRPTEGTPATASAQALPTWQITGVAWSQLVVGNTVYVTGNFTKARPAGMWAGGPGEIEVGHLIAYDIRTGERVTSFDHKLNAQGLALAVSPDGTRLYVGGDFTTVDGQPRGHVAAFDIATGALVPGFNPNVNGQVKALTVTKDTLYAGGSFESAQGSARRRLAAFRTSDGSMTSWAPKADDGYVWALLAVPDGSKVVVAGAFTTLSGQKASGTAAVHPTTGELLPWAMNNRIYVGPQAAITNLSTDGRAVYGGGYAYGTKANLEGTFSANLNDGSLRWVSDCLGDTYSTKPLGGALYVSSHAHDCSTIGAFGDTQPRSRWEHLMALTTEPSKPVLKPNAYGFDFRDQMAPAMLQFHPQLGIGTATGQYQASWHVDGNDDYVVIAGEFPTVNGTKQQGLARFPRNPAAQTLPPTFQTRPARTLRAPAASVSGPVVTVNFQSAWDPDNAGLRYELVRDRGTAAEEVVSETRMNTNFWTLPDGRLLDAGAPSGKHTYSVKVSDGTGQVTWSERSNEVTVQGGPELGAYGKAIALDGARHYWRLDEPSGDAIDLTGGMNAQVGSGVERGVAGALKDSKSTGMKFDGTVNGNANTSGQETLSGATTVETWLRTDSTSGGRFLSFATEERNFWGRVTINVERHLYMMNDGRIGISADNRGRQIESSRSYNNGQWVHVAATMGADGLALYVDGERVAHDPSYRPGGPVTGRWYIGGDQSGSKSRPSTWSLTGQLDEAAVYGTALSAEQIAAHRRLGTDGAPAPAANQAPKAAFTSKTTDLELAVDGSSSTDSDGRITNYSWNFGDGSAPVGEARATHKYAKAGTYKVELTVTDDKGVKNSTTSEVTVKEAAPAPAPVPPAAGDGVLLADTFTRKSTRGWGNADNGGAWKADSTAAKYVVDGEKGAITLEPRTSRGAQLAGTGSDTELRMRVGYDQAATGGGIFSQIIGRGTLRDGYGARLWVHETGVLRVAPIRRVGGTDTDLGAALIVPKVRHAAGGTYEVRLQITGKGMSTVKAKVWAVGTEEPADWMVSATDSTAALQTTGGLALQSYLSGSATTPELKMLVDDIKVTAVK</sequence>
<evidence type="ECO:0000256" key="2">
    <source>
        <dbReference type="ARBA" id="ARBA00023157"/>
    </source>
</evidence>
<dbReference type="SUPFAM" id="SSF50969">
    <property type="entry name" value="YVTN repeat-like/Quinoprotein amine dehydrogenase"/>
    <property type="match status" value="1"/>
</dbReference>
<gene>
    <name evidence="5" type="ORF">AUCHE_18_00380</name>
</gene>
<protein>
    <recommendedName>
        <fullName evidence="4">PKD domain-containing protein</fullName>
    </recommendedName>
</protein>
<dbReference type="Proteomes" id="UP000008495">
    <property type="component" value="Unassembled WGS sequence"/>
</dbReference>
<dbReference type="SUPFAM" id="SSF49899">
    <property type="entry name" value="Concanavalin A-like lectins/glucanases"/>
    <property type="match status" value="1"/>
</dbReference>
<reference evidence="5 6" key="1">
    <citation type="submission" date="2012-08" db="EMBL/GenBank/DDBJ databases">
        <title>Whole genome shotgun sequence of Austwickia chelonae NBRC 105200.</title>
        <authorList>
            <person name="Yoshida I."/>
            <person name="Hosoyama A."/>
            <person name="Tsuchikane K."/>
            <person name="Katsumata H."/>
            <person name="Ando Y."/>
            <person name="Ohji S."/>
            <person name="Hamada M."/>
            <person name="Tamura T."/>
            <person name="Yamazoe A."/>
            <person name="Yamazaki S."/>
            <person name="Fujita N."/>
        </authorList>
    </citation>
    <scope>NUCLEOTIDE SEQUENCE [LARGE SCALE GENOMIC DNA]</scope>
    <source>
        <strain evidence="5 6">NBRC 105200</strain>
    </source>
</reference>
<dbReference type="Gene3D" id="2.60.40.10">
    <property type="entry name" value="Immunoglobulins"/>
    <property type="match status" value="1"/>
</dbReference>
<dbReference type="STRING" id="100225.SAMN05421595_2897"/>
<dbReference type="EMBL" id="BAGZ01000018">
    <property type="protein sequence ID" value="GAB79037.1"/>
    <property type="molecule type" value="Genomic_DNA"/>
</dbReference>
<accession>K6WB48</accession>
<dbReference type="SUPFAM" id="SSF49299">
    <property type="entry name" value="PKD domain"/>
    <property type="match status" value="1"/>
</dbReference>
<dbReference type="PANTHER" id="PTHR31778:SF2">
    <property type="entry name" value="BUD SITE SELECTION PROTEIN RAX2"/>
    <property type="match status" value="1"/>
</dbReference>
<dbReference type="eggNOG" id="COG3291">
    <property type="taxonomic scope" value="Bacteria"/>
</dbReference>
<dbReference type="eggNOG" id="COG1409">
    <property type="taxonomic scope" value="Bacteria"/>
</dbReference>
<organism evidence="5 6">
    <name type="scientific">Austwickia chelonae NBRC 105200</name>
    <dbReference type="NCBI Taxonomy" id="1184607"/>
    <lineage>
        <taxon>Bacteria</taxon>
        <taxon>Bacillati</taxon>
        <taxon>Actinomycetota</taxon>
        <taxon>Actinomycetes</taxon>
        <taxon>Micrococcales</taxon>
        <taxon>Dermatophilaceae</taxon>
        <taxon>Austwickia</taxon>
    </lineage>
</organism>
<dbReference type="InterPro" id="IPR000601">
    <property type="entry name" value="PKD_dom"/>
</dbReference>
<keyword evidence="2" id="KW-1015">Disulfide bond</keyword>
<evidence type="ECO:0000313" key="6">
    <source>
        <dbReference type="Proteomes" id="UP000008495"/>
    </source>
</evidence>
<dbReference type="Pfam" id="PF13385">
    <property type="entry name" value="Laminin_G_3"/>
    <property type="match status" value="1"/>
</dbReference>
<dbReference type="Gene3D" id="2.130.10.10">
    <property type="entry name" value="YVTN repeat-like/Quinoprotein amine dehydrogenase"/>
    <property type="match status" value="1"/>
</dbReference>
<dbReference type="InterPro" id="IPR013320">
    <property type="entry name" value="ConA-like_dom_sf"/>
</dbReference>
<dbReference type="GO" id="GO:0005975">
    <property type="term" value="P:carbohydrate metabolic process"/>
    <property type="evidence" value="ECO:0007669"/>
    <property type="project" value="UniProtKB-ARBA"/>
</dbReference>
<dbReference type="RefSeq" id="WP_006503794.1">
    <property type="nucleotide sequence ID" value="NZ_BAGZ01000018.1"/>
</dbReference>
<dbReference type="CDD" id="cd00146">
    <property type="entry name" value="PKD"/>
    <property type="match status" value="1"/>
</dbReference>
<dbReference type="AlphaFoldDB" id="K6WB48"/>
<dbReference type="Pfam" id="PF18911">
    <property type="entry name" value="PKD_4"/>
    <property type="match status" value="1"/>
</dbReference>
<evidence type="ECO:0000313" key="5">
    <source>
        <dbReference type="EMBL" id="GAB79037.1"/>
    </source>
</evidence>
<dbReference type="InterPro" id="IPR006558">
    <property type="entry name" value="LamG-like"/>
</dbReference>
<dbReference type="InterPro" id="IPR001791">
    <property type="entry name" value="Laminin_G"/>
</dbReference>
<dbReference type="InterPro" id="IPR013783">
    <property type="entry name" value="Ig-like_fold"/>
</dbReference>
<dbReference type="InterPro" id="IPR011044">
    <property type="entry name" value="Quino_amine_DH_bsu"/>
</dbReference>
<dbReference type="InterPro" id="IPR022409">
    <property type="entry name" value="PKD/Chitinase_dom"/>
</dbReference>
<dbReference type="Gene3D" id="2.60.120.200">
    <property type="match status" value="1"/>
</dbReference>
<dbReference type="PROSITE" id="PS50093">
    <property type="entry name" value="PKD"/>
    <property type="match status" value="1"/>
</dbReference>
<feature type="domain" description="PKD" evidence="4">
    <location>
        <begin position="794"/>
        <end position="876"/>
    </location>
</feature>
<dbReference type="PANTHER" id="PTHR31778">
    <property type="entry name" value="BUD SITE SELECTION PROTEIN RAX2"/>
    <property type="match status" value="1"/>
</dbReference>
<dbReference type="Pfam" id="PF12768">
    <property type="entry name" value="Rax2"/>
    <property type="match status" value="1"/>
</dbReference>